<protein>
    <submittedName>
        <fullName evidence="6">TetR/AcrR family transcriptional regulator</fullName>
    </submittedName>
</protein>
<feature type="DNA-binding region" description="H-T-H motif" evidence="4">
    <location>
        <begin position="34"/>
        <end position="53"/>
    </location>
</feature>
<evidence type="ECO:0000256" key="3">
    <source>
        <dbReference type="ARBA" id="ARBA00023163"/>
    </source>
</evidence>
<dbReference type="Gene3D" id="1.10.357.10">
    <property type="entry name" value="Tetracycline Repressor, domain 2"/>
    <property type="match status" value="1"/>
</dbReference>
<dbReference type="SUPFAM" id="SSF48498">
    <property type="entry name" value="Tetracyclin repressor-like, C-terminal domain"/>
    <property type="match status" value="1"/>
</dbReference>
<dbReference type="InterPro" id="IPR041490">
    <property type="entry name" value="KstR2_TetR_C"/>
</dbReference>
<dbReference type="PANTHER" id="PTHR30055">
    <property type="entry name" value="HTH-TYPE TRANSCRIPTIONAL REGULATOR RUTR"/>
    <property type="match status" value="1"/>
</dbReference>
<evidence type="ECO:0000256" key="2">
    <source>
        <dbReference type="ARBA" id="ARBA00023125"/>
    </source>
</evidence>
<accession>A0ABP9RE45</accession>
<evidence type="ECO:0000259" key="5">
    <source>
        <dbReference type="PROSITE" id="PS50977"/>
    </source>
</evidence>
<dbReference type="Pfam" id="PF00440">
    <property type="entry name" value="TetR_N"/>
    <property type="match status" value="1"/>
</dbReference>
<dbReference type="PROSITE" id="PS50977">
    <property type="entry name" value="HTH_TETR_2"/>
    <property type="match status" value="1"/>
</dbReference>
<dbReference type="Proteomes" id="UP001428817">
    <property type="component" value="Unassembled WGS sequence"/>
</dbReference>
<keyword evidence="7" id="KW-1185">Reference proteome</keyword>
<comment type="caution">
    <text evidence="6">The sequence shown here is derived from an EMBL/GenBank/DDBJ whole genome shotgun (WGS) entry which is preliminary data.</text>
</comment>
<sequence length="208" mass="23096">MAPPKRSERAPYTLDSLTDVAVRIFTERGYDATRMEHIARAANISKSSVYHHVTGKEDFLRHAAGRALGALWAVLEQPESNEGDELARLVHIMRQIMAAQLRLQAEMSLLQRVQGNTPTERWARAERARFSEHIAGLVGAAQAAGHLLSGHDPALLVHLVFSMADSVVEWFRPDGTWSHRQVVDTVIEVMLDGTRRPRPPATPARGAD</sequence>
<dbReference type="InterPro" id="IPR001647">
    <property type="entry name" value="HTH_TetR"/>
</dbReference>
<dbReference type="InterPro" id="IPR036271">
    <property type="entry name" value="Tet_transcr_reg_TetR-rel_C_sf"/>
</dbReference>
<dbReference type="PANTHER" id="PTHR30055:SF234">
    <property type="entry name" value="HTH-TYPE TRANSCRIPTIONAL REGULATOR BETI"/>
    <property type="match status" value="1"/>
</dbReference>
<reference evidence="7" key="1">
    <citation type="journal article" date="2019" name="Int. J. Syst. Evol. Microbiol.">
        <title>The Global Catalogue of Microorganisms (GCM) 10K type strain sequencing project: providing services to taxonomists for standard genome sequencing and annotation.</title>
        <authorList>
            <consortium name="The Broad Institute Genomics Platform"/>
            <consortium name="The Broad Institute Genome Sequencing Center for Infectious Disease"/>
            <person name="Wu L."/>
            <person name="Ma J."/>
        </authorList>
    </citation>
    <scope>NUCLEOTIDE SEQUENCE [LARGE SCALE GENOMIC DNA]</scope>
    <source>
        <strain evidence="7">JCM 18303</strain>
    </source>
</reference>
<evidence type="ECO:0000256" key="4">
    <source>
        <dbReference type="PROSITE-ProRule" id="PRU00335"/>
    </source>
</evidence>
<keyword evidence="2 4" id="KW-0238">DNA-binding</keyword>
<keyword evidence="1" id="KW-0805">Transcription regulation</keyword>
<dbReference type="RefSeq" id="WP_185065632.1">
    <property type="nucleotide sequence ID" value="NZ_BAABJP010000068.1"/>
</dbReference>
<dbReference type="SUPFAM" id="SSF46689">
    <property type="entry name" value="Homeodomain-like"/>
    <property type="match status" value="1"/>
</dbReference>
<name>A0ABP9RE45_9PSEU</name>
<proteinExistence type="predicted"/>
<dbReference type="Gene3D" id="1.10.10.60">
    <property type="entry name" value="Homeodomain-like"/>
    <property type="match status" value="1"/>
</dbReference>
<keyword evidence="3" id="KW-0804">Transcription</keyword>
<evidence type="ECO:0000256" key="1">
    <source>
        <dbReference type="ARBA" id="ARBA00023015"/>
    </source>
</evidence>
<gene>
    <name evidence="6" type="ORF">GCM10023321_83090</name>
</gene>
<feature type="domain" description="HTH tetR-type" evidence="5">
    <location>
        <begin position="11"/>
        <end position="71"/>
    </location>
</feature>
<evidence type="ECO:0000313" key="7">
    <source>
        <dbReference type="Proteomes" id="UP001428817"/>
    </source>
</evidence>
<organism evidence="6 7">
    <name type="scientific">Pseudonocardia eucalypti</name>
    <dbReference type="NCBI Taxonomy" id="648755"/>
    <lineage>
        <taxon>Bacteria</taxon>
        <taxon>Bacillati</taxon>
        <taxon>Actinomycetota</taxon>
        <taxon>Actinomycetes</taxon>
        <taxon>Pseudonocardiales</taxon>
        <taxon>Pseudonocardiaceae</taxon>
        <taxon>Pseudonocardia</taxon>
    </lineage>
</organism>
<dbReference type="PRINTS" id="PR00455">
    <property type="entry name" value="HTHTETR"/>
</dbReference>
<dbReference type="EMBL" id="BAABJP010000068">
    <property type="protein sequence ID" value="GAA5175956.1"/>
    <property type="molecule type" value="Genomic_DNA"/>
</dbReference>
<evidence type="ECO:0000313" key="6">
    <source>
        <dbReference type="EMBL" id="GAA5175956.1"/>
    </source>
</evidence>
<dbReference type="InterPro" id="IPR009057">
    <property type="entry name" value="Homeodomain-like_sf"/>
</dbReference>
<dbReference type="InterPro" id="IPR050109">
    <property type="entry name" value="HTH-type_TetR-like_transc_reg"/>
</dbReference>
<dbReference type="Pfam" id="PF17932">
    <property type="entry name" value="TetR_C_24"/>
    <property type="match status" value="1"/>
</dbReference>